<feature type="non-terminal residue" evidence="1">
    <location>
        <position position="693"/>
    </location>
</feature>
<sequence>DKTIISKDFLSKLCNDMVPSSFKSISEINYTELNLISVRLIGCYGNRHLIAKLLLNLKIVDQEIYDLLTPSRPFIDDSNKPFLRPGIYLLVLNPDFGLVIHWPEVGCYEENAPSQCKKNMTNLHRYLTKVTEHQLCLMSKDDLESFDWSLYDTDDDSDDEKEYNEFEVKKSQEEKEDFKIHTGFKVDLSNQIKAEIKNTREGDEPLHPIVIESVTNQSFLTRRLVKETSEMQMFTDIFSESKLSQEFQSKLQGRRLYIDRERMSMKSLELFIIHGLKMEDVLLSPFRNHIQAAKSLNEKKMNHEIDTIEIDSEIISKLASKKICDCYSSFEEYKENIIDINDKDLERIRSKYPDKEGQIDKLIKIDSKNWNKLKCRYILTSTIIFDILEMNEESARHFKNILFIDFVHELINSEILAKKKYVTKNLKDKNILQDLISSKNLLNIKSIQDLMSFKNISDETFILDLVNSSFLGVDKKELISIFFEEYKKWKVTFSNEIKKILPKGSRIQQLSLQLKKEFAQEKQNIESREFKRICDVIEEKYQNNGDWYRFENSYLFEYELEISKSKQLQITICETSLDQSNTFRLHNEVLFIPNPILLSYNNYCQYGVTFQIDPAIYDFRKISQFDNRKFLLVLFNKKNQKIEIFFDTAQRLANNFKSYPIKYFKTLNIDENIIIAVNEPKELIAIYDTKKVL</sequence>
<name>A0A9N9FNH9_FUNMO</name>
<keyword evidence="2" id="KW-1185">Reference proteome</keyword>
<comment type="caution">
    <text evidence="1">The sequence shown here is derived from an EMBL/GenBank/DDBJ whole genome shotgun (WGS) entry which is preliminary data.</text>
</comment>
<dbReference type="EMBL" id="CAJVPP010001277">
    <property type="protein sequence ID" value="CAG8545615.1"/>
    <property type="molecule type" value="Genomic_DNA"/>
</dbReference>
<proteinExistence type="predicted"/>
<evidence type="ECO:0000313" key="2">
    <source>
        <dbReference type="Proteomes" id="UP000789375"/>
    </source>
</evidence>
<protein>
    <submittedName>
        <fullName evidence="1">947_t:CDS:1</fullName>
    </submittedName>
</protein>
<dbReference type="Proteomes" id="UP000789375">
    <property type="component" value="Unassembled WGS sequence"/>
</dbReference>
<evidence type="ECO:0000313" key="1">
    <source>
        <dbReference type="EMBL" id="CAG8545615.1"/>
    </source>
</evidence>
<accession>A0A9N9FNH9</accession>
<gene>
    <name evidence="1" type="ORF">FMOSSE_LOCUS6201</name>
</gene>
<dbReference type="AlphaFoldDB" id="A0A9N9FNH9"/>
<feature type="non-terminal residue" evidence="1">
    <location>
        <position position="1"/>
    </location>
</feature>
<reference evidence="1" key="1">
    <citation type="submission" date="2021-06" db="EMBL/GenBank/DDBJ databases">
        <authorList>
            <person name="Kallberg Y."/>
            <person name="Tangrot J."/>
            <person name="Rosling A."/>
        </authorList>
    </citation>
    <scope>NUCLEOTIDE SEQUENCE</scope>
    <source>
        <strain evidence="1">87-6 pot B 2015</strain>
    </source>
</reference>
<organism evidence="1 2">
    <name type="scientific">Funneliformis mosseae</name>
    <name type="common">Endomycorrhizal fungus</name>
    <name type="synonym">Glomus mosseae</name>
    <dbReference type="NCBI Taxonomy" id="27381"/>
    <lineage>
        <taxon>Eukaryota</taxon>
        <taxon>Fungi</taxon>
        <taxon>Fungi incertae sedis</taxon>
        <taxon>Mucoromycota</taxon>
        <taxon>Glomeromycotina</taxon>
        <taxon>Glomeromycetes</taxon>
        <taxon>Glomerales</taxon>
        <taxon>Glomeraceae</taxon>
        <taxon>Funneliformis</taxon>
    </lineage>
</organism>